<evidence type="ECO:0000256" key="11">
    <source>
        <dbReference type="ARBA" id="ARBA00026060"/>
    </source>
</evidence>
<comment type="function">
    <text evidence="14">Stores iron in a soluble, non-toxic, readily available form. Important for iron homeostasis. Iron is taken up in the ferrous form and deposited as ferric hydroxides after oxidation.</text>
</comment>
<dbReference type="InterPro" id="IPR009078">
    <property type="entry name" value="Ferritin-like_SF"/>
</dbReference>
<evidence type="ECO:0000256" key="14">
    <source>
        <dbReference type="RuleBase" id="RU361145"/>
    </source>
</evidence>
<keyword evidence="8 14" id="KW-0560">Oxidoreductase</keyword>
<reference evidence="16" key="1">
    <citation type="submission" date="2007-02" db="EMBL/GenBank/DDBJ databases">
        <title>Diversity, Evolution and Gene Expression of Ferritin from Wheat.</title>
        <authorList>
            <person name="Zhao Y.L."/>
            <person name="Zhou R.H."/>
            <person name="Jia J.Z."/>
        </authorList>
    </citation>
    <scope>NUCLEOTIDE SEQUENCE</scope>
</reference>
<evidence type="ECO:0000256" key="13">
    <source>
        <dbReference type="PIRSR" id="PIRSR601519-1"/>
    </source>
</evidence>
<evidence type="ECO:0000256" key="12">
    <source>
        <dbReference type="ARBA" id="ARBA00047990"/>
    </source>
</evidence>
<dbReference type="InterPro" id="IPR012347">
    <property type="entry name" value="Ferritin-like"/>
</dbReference>
<dbReference type="CDD" id="cd01056">
    <property type="entry name" value="Euk_Ferritin"/>
    <property type="match status" value="1"/>
</dbReference>
<sequence>MLPRVAPSPATAAAAAVGQLSGAGPTAGSVRLPGALPSAAGSAVCCRAAAKGKEVLSGVMFQPFEELKGELSLVPQGKDQSLARHKFVDECEAALNEQINVEYNASYAYHSLFAYSDRDNVALKGFAKFFKESSDEERGHAEKLMEYQNKRGGRVRLQSIVTPLTKFDILRKAMPAMELALALEKLVNEKLHNLHSVRATRCNDPQLTDFVESEFLQEQVDAIKKISEYVSQLRRVGKGHGQVWHFDQMLLEEAA</sequence>
<dbReference type="GO" id="GO:0009507">
    <property type="term" value="C:chloroplast"/>
    <property type="evidence" value="ECO:0007669"/>
    <property type="project" value="UniProtKB-SubCell"/>
</dbReference>
<dbReference type="PROSITE" id="PS00204">
    <property type="entry name" value="FERRITIN_2"/>
    <property type="match status" value="1"/>
</dbReference>
<protein>
    <recommendedName>
        <fullName evidence="14">Ferritin</fullName>
        <ecNumber evidence="14">1.16.3.1</ecNumber>
    </recommendedName>
</protein>
<feature type="binding site" evidence="13">
    <location>
        <position position="102"/>
    </location>
    <ligand>
        <name>Fe cation</name>
        <dbReference type="ChEBI" id="CHEBI:24875"/>
        <label>1</label>
    </ligand>
</feature>
<keyword evidence="6 13" id="KW-0479">Metal-binding</keyword>
<dbReference type="InterPro" id="IPR008331">
    <property type="entry name" value="Ferritin_DPS_dom"/>
</dbReference>
<dbReference type="GO" id="GO:0008199">
    <property type="term" value="F:ferric iron binding"/>
    <property type="evidence" value="ECO:0007669"/>
    <property type="project" value="InterPro"/>
</dbReference>
<feature type="domain" description="Ferritin-like diiron" evidence="15">
    <location>
        <begin position="85"/>
        <end position="237"/>
    </location>
</feature>
<dbReference type="Gene3D" id="1.20.1260.10">
    <property type="match status" value="1"/>
</dbReference>
<evidence type="ECO:0000256" key="3">
    <source>
        <dbReference type="ARBA" id="ARBA00022434"/>
    </source>
</evidence>
<evidence type="ECO:0000259" key="15">
    <source>
        <dbReference type="PROSITE" id="PS50905"/>
    </source>
</evidence>
<dbReference type="Pfam" id="PF00210">
    <property type="entry name" value="Ferritin"/>
    <property type="match status" value="1"/>
</dbReference>
<organism evidence="16">
    <name type="scientific">Triticum aestivum</name>
    <name type="common">Wheat</name>
    <dbReference type="NCBI Taxonomy" id="4565"/>
    <lineage>
        <taxon>Eukaryota</taxon>
        <taxon>Viridiplantae</taxon>
        <taxon>Streptophyta</taxon>
        <taxon>Embryophyta</taxon>
        <taxon>Tracheophyta</taxon>
        <taxon>Spermatophyta</taxon>
        <taxon>Magnoliopsida</taxon>
        <taxon>Liliopsida</taxon>
        <taxon>Poales</taxon>
        <taxon>Poaceae</taxon>
        <taxon>BOP clade</taxon>
        <taxon>Pooideae</taxon>
        <taxon>Triticodae</taxon>
        <taxon>Triticeae</taxon>
        <taxon>Triticinae</taxon>
        <taxon>Triticum</taxon>
    </lineage>
</organism>
<proteinExistence type="inferred from homology"/>
<evidence type="ECO:0000256" key="1">
    <source>
        <dbReference type="ARBA" id="ARBA00004229"/>
    </source>
</evidence>
<dbReference type="GO" id="GO:0006979">
    <property type="term" value="P:response to oxidative stress"/>
    <property type="evidence" value="ECO:0007669"/>
    <property type="project" value="UniProtKB-ARBA"/>
</dbReference>
<evidence type="ECO:0000256" key="2">
    <source>
        <dbReference type="ARBA" id="ARBA00007513"/>
    </source>
</evidence>
<feature type="binding site" evidence="13">
    <location>
        <position position="137"/>
    </location>
    <ligand>
        <name>Fe cation</name>
        <dbReference type="ChEBI" id="CHEBI:24875"/>
        <label>1</label>
    </ligand>
</feature>
<dbReference type="InterPro" id="IPR001519">
    <property type="entry name" value="Ferritin"/>
</dbReference>
<evidence type="ECO:0000256" key="10">
    <source>
        <dbReference type="ARBA" id="ARBA00025111"/>
    </source>
</evidence>
<evidence type="ECO:0000256" key="8">
    <source>
        <dbReference type="ARBA" id="ARBA00023002"/>
    </source>
</evidence>
<dbReference type="GO" id="GO:0006879">
    <property type="term" value="P:intracellular iron ion homeostasis"/>
    <property type="evidence" value="ECO:0007669"/>
    <property type="project" value="UniProtKB-KW"/>
</dbReference>
<evidence type="ECO:0000256" key="5">
    <source>
        <dbReference type="ARBA" id="ARBA00022640"/>
    </source>
</evidence>
<dbReference type="GO" id="GO:0004322">
    <property type="term" value="F:ferroxidase activity"/>
    <property type="evidence" value="ECO:0007669"/>
    <property type="project" value="UniProtKB-EC"/>
</dbReference>
<comment type="catalytic activity">
    <reaction evidence="12 14">
        <text>4 Fe(2+) + O2 + 4 H(+) = 4 Fe(3+) + 2 H2O</text>
        <dbReference type="Rhea" id="RHEA:11148"/>
        <dbReference type="ChEBI" id="CHEBI:15377"/>
        <dbReference type="ChEBI" id="CHEBI:15378"/>
        <dbReference type="ChEBI" id="CHEBI:15379"/>
        <dbReference type="ChEBI" id="CHEBI:29033"/>
        <dbReference type="ChEBI" id="CHEBI:29034"/>
        <dbReference type="EC" id="1.16.3.1"/>
    </reaction>
</comment>
<dbReference type="AlphaFoldDB" id="A4GSN7"/>
<dbReference type="FunFam" id="1.20.1260.10:FF:000006">
    <property type="entry name" value="Ferritin"/>
    <property type="match status" value="1"/>
</dbReference>
<keyword evidence="3 14" id="KW-0409">Iron storage</keyword>
<dbReference type="PANTHER" id="PTHR11431">
    <property type="entry name" value="FERRITIN"/>
    <property type="match status" value="1"/>
</dbReference>
<dbReference type="PANTHER" id="PTHR11431:SF125">
    <property type="entry name" value="FERRITIN-1, CHLOROPLASTIC"/>
    <property type="match status" value="1"/>
</dbReference>
<feature type="binding site" evidence="13">
    <location>
        <position position="140"/>
    </location>
    <ligand>
        <name>Fe cation</name>
        <dbReference type="ChEBI" id="CHEBI:24875"/>
        <label>1</label>
    </ligand>
</feature>
<evidence type="ECO:0000256" key="6">
    <source>
        <dbReference type="ARBA" id="ARBA00022723"/>
    </source>
</evidence>
<comment type="function">
    <text evidence="10">Stores iron in a soluble, non-toxic, readily available form. Important for iron homeostasis. Has ferroxidase activity. Iron is taken up in the ferrous form and deposited as ferric hydroxides after oxidation.</text>
</comment>
<dbReference type="InterPro" id="IPR014034">
    <property type="entry name" value="Ferritin_CS"/>
</dbReference>
<name>A4GSN7_WHEAT</name>
<dbReference type="InterPro" id="IPR009040">
    <property type="entry name" value="Ferritin-like_diiron"/>
</dbReference>
<dbReference type="GO" id="GO:0006826">
    <property type="term" value="P:iron ion transport"/>
    <property type="evidence" value="ECO:0007669"/>
    <property type="project" value="InterPro"/>
</dbReference>
<dbReference type="PROSITE" id="PS50905">
    <property type="entry name" value="FERRITIN_LIKE"/>
    <property type="match status" value="1"/>
</dbReference>
<dbReference type="EC" id="1.16.3.1" evidence="14"/>
<keyword evidence="4" id="KW-0150">Chloroplast</keyword>
<dbReference type="ExpressionAtlas" id="A4GSN7">
    <property type="expression patterns" value="baseline and differential"/>
</dbReference>
<evidence type="ECO:0000256" key="9">
    <source>
        <dbReference type="ARBA" id="ARBA00023004"/>
    </source>
</evidence>
<keyword evidence="9 13" id="KW-0408">Iron</keyword>
<comment type="subcellular location">
    <subcellularLocation>
        <location evidence="1">Plastid</location>
        <location evidence="1">Chloroplast</location>
    </subcellularLocation>
</comment>
<comment type="subunit">
    <text evidence="11">Oligomer of 24 subunits. There are two types of subunits: L (light) chain and H (heavy) chain. The major chain can be light or heavy, depending on the species and tissue type. The functional molecule forms a roughly spherical shell with a diameter of 12 nm and contains a central cavity into which the insoluble mineral iron core is deposited.</text>
</comment>
<evidence type="ECO:0000313" key="16">
    <source>
        <dbReference type="EMBL" id="ABO21681.1"/>
    </source>
</evidence>
<feature type="binding site" evidence="13">
    <location>
        <position position="184"/>
    </location>
    <ligand>
        <name>Fe cation</name>
        <dbReference type="ChEBI" id="CHEBI:24875"/>
        <label>1</label>
    </ligand>
</feature>
<keyword evidence="7" id="KW-0809">Transit peptide</keyword>
<dbReference type="SUPFAM" id="SSF47240">
    <property type="entry name" value="Ferritin-like"/>
    <property type="match status" value="1"/>
</dbReference>
<keyword evidence="5" id="KW-0934">Plastid</keyword>
<feature type="binding site" evidence="13">
    <location>
        <position position="219"/>
    </location>
    <ligand>
        <name>Fe cation</name>
        <dbReference type="ChEBI" id="CHEBI:24875"/>
        <label>1</label>
    </ligand>
</feature>
<evidence type="ECO:0000256" key="7">
    <source>
        <dbReference type="ARBA" id="ARBA00022946"/>
    </source>
</evidence>
<dbReference type="EMBL" id="EF426858">
    <property type="protein sequence ID" value="ABO21681.1"/>
    <property type="molecule type" value="Genomic_DNA"/>
</dbReference>
<accession>A4GSN7</accession>
<evidence type="ECO:0000256" key="4">
    <source>
        <dbReference type="ARBA" id="ARBA00022528"/>
    </source>
</evidence>
<comment type="similarity">
    <text evidence="2 14">Belongs to the ferritin family.</text>
</comment>